<dbReference type="GO" id="GO:0016780">
    <property type="term" value="F:phosphotransferase activity, for other substituted phosphate groups"/>
    <property type="evidence" value="ECO:0007669"/>
    <property type="project" value="TreeGrafter"/>
</dbReference>
<dbReference type="Pfam" id="PF02397">
    <property type="entry name" value="Bac_transf"/>
    <property type="match status" value="1"/>
</dbReference>
<dbReference type="AlphaFoldDB" id="A0A8J2VL99"/>
<dbReference type="Proteomes" id="UP000628775">
    <property type="component" value="Unassembled WGS sequence"/>
</dbReference>
<dbReference type="RefSeq" id="WP_188689075.1">
    <property type="nucleotide sequence ID" value="NZ_BMIR01000002.1"/>
</dbReference>
<evidence type="ECO:0000313" key="4">
    <source>
        <dbReference type="Proteomes" id="UP000628775"/>
    </source>
</evidence>
<sequence length="205" mass="23809">MKRGFDVIISSLLVLCLSPLILLLALVIKLKLGSPVIFKQQRPGLYGKPFILYKFRTMAEKYDETGNPLPDAVRLTNVGRWLRKYSLDELPQLFNVMRGELSLVGPRPLLMDYLTLYTEEQYKRHWKKPGMTGWAQINGRNGMSWEERFHHDVWYVEHWSFWLDLKILLLTTYKVIKPEGITAPGSETMEAFKGSDHVTVSEGHR</sequence>
<evidence type="ECO:0000259" key="2">
    <source>
        <dbReference type="Pfam" id="PF02397"/>
    </source>
</evidence>
<dbReference type="EMBL" id="BMIR01000002">
    <property type="protein sequence ID" value="GGE30496.1"/>
    <property type="molecule type" value="Genomic_DNA"/>
</dbReference>
<evidence type="ECO:0000313" key="3">
    <source>
        <dbReference type="EMBL" id="GGE30496.1"/>
    </source>
</evidence>
<organism evidence="3 4">
    <name type="scientific">Pullulanibacillus camelliae</name>
    <dbReference type="NCBI Taxonomy" id="1707096"/>
    <lineage>
        <taxon>Bacteria</taxon>
        <taxon>Bacillati</taxon>
        <taxon>Bacillota</taxon>
        <taxon>Bacilli</taxon>
        <taxon>Bacillales</taxon>
        <taxon>Sporolactobacillaceae</taxon>
        <taxon>Pullulanibacillus</taxon>
    </lineage>
</organism>
<keyword evidence="4" id="KW-1185">Reference proteome</keyword>
<protein>
    <submittedName>
        <fullName evidence="3">Putative sugar transferase EpsL</fullName>
    </submittedName>
</protein>
<dbReference type="InterPro" id="IPR003362">
    <property type="entry name" value="Bact_transf"/>
</dbReference>
<accession>A0A8J2VL99</accession>
<comment type="caution">
    <text evidence="3">The sequence shown here is derived from an EMBL/GenBank/DDBJ whole genome shotgun (WGS) entry which is preliminary data.</text>
</comment>
<keyword evidence="3" id="KW-0808">Transferase</keyword>
<feature type="domain" description="Bacterial sugar transferase" evidence="2">
    <location>
        <begin position="2"/>
        <end position="177"/>
    </location>
</feature>
<dbReference type="PANTHER" id="PTHR30576">
    <property type="entry name" value="COLANIC BIOSYNTHESIS UDP-GLUCOSE LIPID CARRIER TRANSFERASE"/>
    <property type="match status" value="1"/>
</dbReference>
<proteinExistence type="inferred from homology"/>
<evidence type="ECO:0000256" key="1">
    <source>
        <dbReference type="ARBA" id="ARBA00006464"/>
    </source>
</evidence>
<name>A0A8J2VL99_9BACL</name>
<comment type="similarity">
    <text evidence="1">Belongs to the bacterial sugar transferase family.</text>
</comment>
<reference evidence="3" key="2">
    <citation type="submission" date="2020-09" db="EMBL/GenBank/DDBJ databases">
        <authorList>
            <person name="Sun Q."/>
            <person name="Zhou Y."/>
        </authorList>
    </citation>
    <scope>NUCLEOTIDE SEQUENCE</scope>
    <source>
        <strain evidence="3">CGMCC 1.15371</strain>
    </source>
</reference>
<gene>
    <name evidence="3" type="primary">epsL</name>
    <name evidence="3" type="ORF">GCM10011391_06410</name>
</gene>
<reference evidence="3" key="1">
    <citation type="journal article" date="2014" name="Int. J. Syst. Evol. Microbiol.">
        <title>Complete genome sequence of Corynebacterium casei LMG S-19264T (=DSM 44701T), isolated from a smear-ripened cheese.</title>
        <authorList>
            <consortium name="US DOE Joint Genome Institute (JGI-PGF)"/>
            <person name="Walter F."/>
            <person name="Albersmeier A."/>
            <person name="Kalinowski J."/>
            <person name="Ruckert C."/>
        </authorList>
    </citation>
    <scope>NUCLEOTIDE SEQUENCE</scope>
    <source>
        <strain evidence="3">CGMCC 1.15371</strain>
    </source>
</reference>
<dbReference type="PANTHER" id="PTHR30576:SF8">
    <property type="entry name" value="UNDECAPRENYL-PHOSPHATE GALACTOSE PHOSPHOTRANSFERASE"/>
    <property type="match status" value="1"/>
</dbReference>